<evidence type="ECO:0000256" key="7">
    <source>
        <dbReference type="ARBA" id="ARBA00023136"/>
    </source>
</evidence>
<feature type="transmembrane region" description="Helical" evidence="13">
    <location>
        <begin position="558"/>
        <end position="577"/>
    </location>
</feature>
<evidence type="ECO:0000256" key="5">
    <source>
        <dbReference type="ARBA" id="ARBA00022824"/>
    </source>
</evidence>
<evidence type="ECO:0000256" key="2">
    <source>
        <dbReference type="ARBA" id="ARBA00009010"/>
    </source>
</evidence>
<evidence type="ECO:0000256" key="1">
    <source>
        <dbReference type="ARBA" id="ARBA00004477"/>
    </source>
</evidence>
<keyword evidence="6 13" id="KW-1133">Transmembrane helix</keyword>
<dbReference type="PANTHER" id="PTHR10408">
    <property type="entry name" value="STEROL O-ACYLTRANSFERASE"/>
    <property type="match status" value="1"/>
</dbReference>
<feature type="transmembrane region" description="Helical" evidence="13">
    <location>
        <begin position="126"/>
        <end position="150"/>
    </location>
</feature>
<feature type="region of interest" description="Disordered" evidence="12">
    <location>
        <begin position="20"/>
        <end position="65"/>
    </location>
</feature>
<comment type="subcellular location">
    <subcellularLocation>
        <location evidence="1 10">Endoplasmic reticulum membrane</location>
        <topology evidence="1 10">Multi-pass membrane protein</topology>
    </subcellularLocation>
</comment>
<comment type="function">
    <text evidence="9">Sterol O-acyltransferase that catalyzes the formation of stery esters.</text>
</comment>
<evidence type="ECO:0000256" key="6">
    <source>
        <dbReference type="ARBA" id="ARBA00022989"/>
    </source>
</evidence>
<keyword evidence="8 10" id="KW-0012">Acyltransferase</keyword>
<keyword evidence="3 10" id="KW-0808">Transferase</keyword>
<evidence type="ECO:0000256" key="12">
    <source>
        <dbReference type="SAM" id="MobiDB-lite"/>
    </source>
</evidence>
<evidence type="ECO:0000256" key="3">
    <source>
        <dbReference type="ARBA" id="ARBA00022679"/>
    </source>
</evidence>
<dbReference type="PANTHER" id="PTHR10408:SF23">
    <property type="entry name" value="STEROL O-ACYLTRANSFERASE 1-RELATED"/>
    <property type="match status" value="1"/>
</dbReference>
<feature type="transmembrane region" description="Helical" evidence="13">
    <location>
        <begin position="162"/>
        <end position="186"/>
    </location>
</feature>
<keyword evidence="4 13" id="KW-0812">Transmembrane</keyword>
<reference evidence="15" key="1">
    <citation type="submission" date="2019-03" db="EMBL/GenBank/DDBJ databases">
        <title>Snf2 controls pulcherriminic acid biosynthesis and connects pigmentation and antifungal activity of the yeast Metschnikowia pulcherrima.</title>
        <authorList>
            <person name="Gore-Lloyd D."/>
            <person name="Sumann I."/>
            <person name="Brachmann A.O."/>
            <person name="Schneeberger K."/>
            <person name="Ortiz-Merino R.A."/>
            <person name="Moreno-Beltran M."/>
            <person name="Schlaefli M."/>
            <person name="Kirner P."/>
            <person name="Santos Kron A."/>
            <person name="Wolfe K.H."/>
            <person name="Piel J."/>
            <person name="Ahrens C.H."/>
            <person name="Henk D."/>
            <person name="Freimoser F.M."/>
        </authorList>
    </citation>
    <scope>NUCLEOTIDE SEQUENCE [LARGE SCALE GENOMIC DNA]</scope>
    <source>
        <strain evidence="15">APC 1.2</strain>
    </source>
</reference>
<evidence type="ECO:0000256" key="8">
    <source>
        <dbReference type="ARBA" id="ARBA00023315"/>
    </source>
</evidence>
<accession>A0A4P6XID0</accession>
<dbReference type="GO" id="GO:0005789">
    <property type="term" value="C:endoplasmic reticulum membrane"/>
    <property type="evidence" value="ECO:0007669"/>
    <property type="project" value="UniProtKB-SubCell"/>
</dbReference>
<evidence type="ECO:0000256" key="4">
    <source>
        <dbReference type="ARBA" id="ARBA00022692"/>
    </source>
</evidence>
<dbReference type="STRING" id="2163413.A0A4P6XID0"/>
<evidence type="ECO:0000313" key="15">
    <source>
        <dbReference type="Proteomes" id="UP000292447"/>
    </source>
</evidence>
<dbReference type="AlphaFoldDB" id="A0A4P6XID0"/>
<evidence type="ECO:0000256" key="10">
    <source>
        <dbReference type="PIRNR" id="PIRNR000439"/>
    </source>
</evidence>
<feature type="transmembrane region" description="Helical" evidence="13">
    <location>
        <begin position="206"/>
        <end position="224"/>
    </location>
</feature>
<feature type="transmembrane region" description="Helical" evidence="13">
    <location>
        <begin position="236"/>
        <end position="255"/>
    </location>
</feature>
<comment type="similarity">
    <text evidence="2 10">Belongs to the membrane-bound acyltransferase family. Sterol o-acyltransferase subfamily.</text>
</comment>
<feature type="transmembrane region" description="Helical" evidence="13">
    <location>
        <begin position="343"/>
        <end position="360"/>
    </location>
</feature>
<name>A0A4P6XID0_9ASCO</name>
<feature type="active site" evidence="11">
    <location>
        <position position="515"/>
    </location>
</feature>
<dbReference type="GO" id="GO:0034737">
    <property type="term" value="F:ergosterol O-acyltransferase activity"/>
    <property type="evidence" value="ECO:0007669"/>
    <property type="project" value="TreeGrafter"/>
</dbReference>
<dbReference type="InterPro" id="IPR014371">
    <property type="entry name" value="Oat_ACAT_DAG_ARE"/>
</dbReference>
<dbReference type="GO" id="GO:0008204">
    <property type="term" value="P:ergosterol metabolic process"/>
    <property type="evidence" value="ECO:0007669"/>
    <property type="project" value="TreeGrafter"/>
</dbReference>
<feature type="compositionally biased region" description="Polar residues" evidence="12">
    <location>
        <begin position="30"/>
        <end position="42"/>
    </location>
</feature>
<keyword evidence="7 10" id="KW-0472">Membrane</keyword>
<proteinExistence type="inferred from homology"/>
<dbReference type="InterPro" id="IPR004299">
    <property type="entry name" value="MBOAT_fam"/>
</dbReference>
<evidence type="ECO:0000313" key="14">
    <source>
        <dbReference type="EMBL" id="QBM86920.1"/>
    </source>
</evidence>
<sequence>MPSKNTLEINLNRISKIQSREPLQCDLTPDDSTANESETSSITDEKAFPQRNTSLKARKKPKTSEIKNFDQRTIENVFREIEADAHARASRKRRNAGKFRSNFSDIETAPVPNTILEGPEFKNSQFFGFFIFFWLGIGFFMLKSLLHTYIDGRAAFYQGPVFEIFTTGLFKIAITDLIMYSSIYVVYFVQMLCAKDVIQWRRKGRFITSLYEVAFVSFWGYFICERLMKHQWIGRVFLVLHMFVLLMKMHSYAFFNGYLWKVLRELQFSESYFERLRDESAEPPQGFQLEDTKTLILESIAFCKFELLHQSMALEKANERGVLEKSSRDMCANLVKFPNNINFKDFFLFTMFPTVLYALVLRRKEKISNVFLFEKLCALVGVIFLMLVIAEDSIYPLVMKCNAFRVSNVSLKERSTFALLALIDLIPPFTMEYMFVFYLIWDVILSAIAETSRYADRDFYGPWWSCTDWSQFARFWNKPVHVFLHRHVYHSSISALSLSKTMAAFMTFLISSVVHEIVMYVIFGRIRGFLFLLQMAQIPLVIIGQSRLMRDRKILGNVICWFGFVTGPPMICILYLVF</sequence>
<dbReference type="PIRSF" id="PIRSF000439">
    <property type="entry name" value="Oat_ACAT_DAG_ARE"/>
    <property type="match status" value="1"/>
</dbReference>
<feature type="transmembrane region" description="Helical" evidence="13">
    <location>
        <begin position="502"/>
        <end position="523"/>
    </location>
</feature>
<dbReference type="EMBL" id="CP034457">
    <property type="protein sequence ID" value="QBM86920.1"/>
    <property type="molecule type" value="Genomic_DNA"/>
</dbReference>
<gene>
    <name evidence="14" type="primary">MPUL0B01110</name>
    <name evidence="14" type="ORF">METSCH_B01110</name>
</gene>
<keyword evidence="5 10" id="KW-0256">Endoplasmic reticulum</keyword>
<protein>
    <recommendedName>
        <fullName evidence="10">O-acyltransferase</fullName>
    </recommendedName>
</protein>
<evidence type="ECO:0000256" key="13">
    <source>
        <dbReference type="SAM" id="Phobius"/>
    </source>
</evidence>
<keyword evidence="15" id="KW-1185">Reference proteome</keyword>
<evidence type="ECO:0000256" key="11">
    <source>
        <dbReference type="PIRSR" id="PIRSR000439-1"/>
    </source>
</evidence>
<feature type="transmembrane region" description="Helical" evidence="13">
    <location>
        <begin position="417"/>
        <end position="441"/>
    </location>
</feature>
<evidence type="ECO:0000256" key="9">
    <source>
        <dbReference type="ARBA" id="ARBA00023568"/>
    </source>
</evidence>
<dbReference type="Proteomes" id="UP000292447">
    <property type="component" value="Chromosome II"/>
</dbReference>
<feature type="transmembrane region" description="Helical" evidence="13">
    <location>
        <begin position="372"/>
        <end position="390"/>
    </location>
</feature>
<organism evidence="14 15">
    <name type="scientific">Metschnikowia aff. pulcherrima</name>
    <dbReference type="NCBI Taxonomy" id="2163413"/>
    <lineage>
        <taxon>Eukaryota</taxon>
        <taxon>Fungi</taxon>
        <taxon>Dikarya</taxon>
        <taxon>Ascomycota</taxon>
        <taxon>Saccharomycotina</taxon>
        <taxon>Pichiomycetes</taxon>
        <taxon>Metschnikowiaceae</taxon>
        <taxon>Metschnikowia</taxon>
    </lineage>
</organism>
<dbReference type="Pfam" id="PF03062">
    <property type="entry name" value="MBOAT"/>
    <property type="match status" value="1"/>
</dbReference>